<sequence>MASDLSHRETTTHGWLRHLWVLAGLTGLIVLALIPPAQRGETGAWLIRDALAVERLFPIFGFGIALALVPLRRAQIAALLWVMGMGLGLAFRIDLMAALQQIPGAITHHFLTLPLTAITVGATLALGRGPRPVLIVPAGLILGIFYALSVKLSDPSFGGKPWIFLAGMGLAIWLMGAVWLILRSWQAGWFEIAGRIIGSWLVAIGLLYGGVALMGNKLKPKTATPANAASENAPAAQAAVPGADEFPSFGTPPPAAPPGQEKPDFQP</sequence>
<feature type="transmembrane region" description="Helical" evidence="2">
    <location>
        <begin position="74"/>
        <end position="93"/>
    </location>
</feature>
<accession>A0A074J8V9</accession>
<gene>
    <name evidence="3" type="ORF">TP2_03510</name>
</gene>
<dbReference type="Proteomes" id="UP000027432">
    <property type="component" value="Unassembled WGS sequence"/>
</dbReference>
<feature type="transmembrane region" description="Helical" evidence="2">
    <location>
        <begin position="46"/>
        <end position="68"/>
    </location>
</feature>
<keyword evidence="2" id="KW-0472">Membrane</keyword>
<reference evidence="3 4" key="1">
    <citation type="submission" date="2013-07" db="EMBL/GenBank/DDBJ databases">
        <title>Thioclava pacifica DSM 10166 Genome Sequencing.</title>
        <authorList>
            <person name="Lai Q."/>
            <person name="Shao Z."/>
        </authorList>
    </citation>
    <scope>NUCLEOTIDE SEQUENCE [LARGE SCALE GENOMIC DNA]</scope>
    <source>
        <strain evidence="3 4">DSM 10166</strain>
    </source>
</reference>
<dbReference type="RefSeq" id="WP_038074795.1">
    <property type="nucleotide sequence ID" value="NZ_AUND01000012.1"/>
</dbReference>
<dbReference type="OrthoDB" id="7846047at2"/>
<feature type="transmembrane region" description="Helical" evidence="2">
    <location>
        <begin position="15"/>
        <end position="34"/>
    </location>
</feature>
<feature type="region of interest" description="Disordered" evidence="1">
    <location>
        <begin position="223"/>
        <end position="267"/>
    </location>
</feature>
<organism evidence="3 4">
    <name type="scientific">Thioclava pacifica DSM 10166</name>
    <dbReference type="NCBI Taxonomy" id="1353537"/>
    <lineage>
        <taxon>Bacteria</taxon>
        <taxon>Pseudomonadati</taxon>
        <taxon>Pseudomonadota</taxon>
        <taxon>Alphaproteobacteria</taxon>
        <taxon>Rhodobacterales</taxon>
        <taxon>Paracoccaceae</taxon>
        <taxon>Thioclava</taxon>
    </lineage>
</organism>
<proteinExistence type="predicted"/>
<feature type="transmembrane region" description="Helical" evidence="2">
    <location>
        <begin position="162"/>
        <end position="182"/>
    </location>
</feature>
<evidence type="ECO:0000313" key="4">
    <source>
        <dbReference type="Proteomes" id="UP000027432"/>
    </source>
</evidence>
<feature type="transmembrane region" description="Helical" evidence="2">
    <location>
        <begin position="132"/>
        <end position="150"/>
    </location>
</feature>
<feature type="transmembrane region" description="Helical" evidence="2">
    <location>
        <begin position="188"/>
        <end position="211"/>
    </location>
</feature>
<name>A0A074J8V9_9RHOB</name>
<keyword evidence="2" id="KW-0812">Transmembrane</keyword>
<feature type="transmembrane region" description="Helical" evidence="2">
    <location>
        <begin position="105"/>
        <end position="126"/>
    </location>
</feature>
<evidence type="ECO:0000256" key="1">
    <source>
        <dbReference type="SAM" id="MobiDB-lite"/>
    </source>
</evidence>
<evidence type="ECO:0000313" key="3">
    <source>
        <dbReference type="EMBL" id="KEO53991.1"/>
    </source>
</evidence>
<dbReference type="STRING" id="1353537.TP2_03510"/>
<feature type="compositionally biased region" description="Low complexity" evidence="1">
    <location>
        <begin position="223"/>
        <end position="243"/>
    </location>
</feature>
<keyword evidence="4" id="KW-1185">Reference proteome</keyword>
<comment type="caution">
    <text evidence="3">The sequence shown here is derived from an EMBL/GenBank/DDBJ whole genome shotgun (WGS) entry which is preliminary data.</text>
</comment>
<dbReference type="eggNOG" id="ENOG50345H1">
    <property type="taxonomic scope" value="Bacteria"/>
</dbReference>
<evidence type="ECO:0000256" key="2">
    <source>
        <dbReference type="SAM" id="Phobius"/>
    </source>
</evidence>
<protein>
    <submittedName>
        <fullName evidence="3">Uncharacterized protein</fullName>
    </submittedName>
</protein>
<dbReference type="AlphaFoldDB" id="A0A074J8V9"/>
<keyword evidence="2" id="KW-1133">Transmembrane helix</keyword>
<dbReference type="EMBL" id="AUND01000012">
    <property type="protein sequence ID" value="KEO53991.1"/>
    <property type="molecule type" value="Genomic_DNA"/>
</dbReference>